<evidence type="ECO:0000313" key="10">
    <source>
        <dbReference type="Proteomes" id="UP001569414"/>
    </source>
</evidence>
<name>A0ABV4NR95_9GAMM</name>
<evidence type="ECO:0000256" key="1">
    <source>
        <dbReference type="ARBA" id="ARBA00003989"/>
    </source>
</evidence>
<evidence type="ECO:0000256" key="3">
    <source>
        <dbReference type="ARBA" id="ARBA00014028"/>
    </source>
</evidence>
<evidence type="ECO:0000256" key="4">
    <source>
        <dbReference type="ARBA" id="ARBA00022475"/>
    </source>
</evidence>
<evidence type="ECO:0000256" key="5">
    <source>
        <dbReference type="ARBA" id="ARBA00022729"/>
    </source>
</evidence>
<evidence type="ECO:0000256" key="6">
    <source>
        <dbReference type="ARBA" id="ARBA00023136"/>
    </source>
</evidence>
<reference evidence="9 10" key="1">
    <citation type="submission" date="2024-08" db="EMBL/GenBank/DDBJ databases">
        <authorList>
            <person name="Ishaq N."/>
        </authorList>
    </citation>
    <scope>NUCLEOTIDE SEQUENCE [LARGE SCALE GENOMIC DNA]</scope>
    <source>
        <strain evidence="9 10">JCM 30400</strain>
    </source>
</reference>
<dbReference type="RefSeq" id="WP_371844494.1">
    <property type="nucleotide sequence ID" value="NZ_JBGMEL010000018.1"/>
</dbReference>
<gene>
    <name evidence="9" type="ORF">ACCI51_16175</name>
</gene>
<accession>A0ABV4NR95</accession>
<evidence type="ECO:0000313" key="9">
    <source>
        <dbReference type="EMBL" id="MFA0792087.1"/>
    </source>
</evidence>
<dbReference type="InterPro" id="IPR005534">
    <property type="entry name" value="Curli_assmbl/transp-comp_CsgG"/>
</dbReference>
<evidence type="ECO:0000256" key="2">
    <source>
        <dbReference type="ARBA" id="ARBA00008899"/>
    </source>
</evidence>
<keyword evidence="6" id="KW-0472">Membrane</keyword>
<evidence type="ECO:0000256" key="8">
    <source>
        <dbReference type="ARBA" id="ARBA00023288"/>
    </source>
</evidence>
<dbReference type="PANTHER" id="PTHR41164:SF1">
    <property type="entry name" value="CURLI PRODUCTION ASSEMBLY_TRANSPORT COMPONENT CSGG"/>
    <property type="match status" value="1"/>
</dbReference>
<comment type="caution">
    <text evidence="9">The sequence shown here is derived from an EMBL/GenBank/DDBJ whole genome shotgun (WGS) entry which is preliminary data.</text>
</comment>
<keyword evidence="7" id="KW-0564">Palmitate</keyword>
<comment type="function">
    <text evidence="1">May be involved in the biogenesis of curli organelles.</text>
</comment>
<dbReference type="PANTHER" id="PTHR41164">
    <property type="entry name" value="CURLI PRODUCTION ASSEMBLY/TRANSPORT COMPONENT CSGG"/>
    <property type="match status" value="1"/>
</dbReference>
<dbReference type="Gene3D" id="3.40.50.10610">
    <property type="entry name" value="ABC-type transport auxiliary lipoprotein component"/>
    <property type="match status" value="2"/>
</dbReference>
<dbReference type="Pfam" id="PF03783">
    <property type="entry name" value="CsgG"/>
    <property type="match status" value="1"/>
</dbReference>
<evidence type="ECO:0000256" key="7">
    <source>
        <dbReference type="ARBA" id="ARBA00023139"/>
    </source>
</evidence>
<protein>
    <recommendedName>
        <fullName evidence="3">Curli production assembly/transport component CsgG</fullName>
    </recommendedName>
</protein>
<dbReference type="EMBL" id="JBGMEL010000018">
    <property type="protein sequence ID" value="MFA0792087.1"/>
    <property type="molecule type" value="Genomic_DNA"/>
</dbReference>
<comment type="similarity">
    <text evidence="2">Belongs to the CsgG family.</text>
</comment>
<keyword evidence="5" id="KW-0732">Signal</keyword>
<organism evidence="9 10">
    <name type="scientific">Microbulbifer echini</name>
    <dbReference type="NCBI Taxonomy" id="1529067"/>
    <lineage>
        <taxon>Bacteria</taxon>
        <taxon>Pseudomonadati</taxon>
        <taxon>Pseudomonadota</taxon>
        <taxon>Gammaproteobacteria</taxon>
        <taxon>Cellvibrionales</taxon>
        <taxon>Microbulbiferaceae</taxon>
        <taxon>Microbulbifer</taxon>
    </lineage>
</organism>
<keyword evidence="4" id="KW-1003">Cell membrane</keyword>
<dbReference type="PROSITE" id="PS51257">
    <property type="entry name" value="PROKAR_LIPOPROTEIN"/>
    <property type="match status" value="1"/>
</dbReference>
<keyword evidence="8" id="KW-0449">Lipoprotein</keyword>
<sequence length="282" mass="30740">MVVRIIFIFSVLFFGGCSFFQSAGEALFGPGEQKATLTDRMSTYADLLNLPSPRGKIVVAVYGFSDQTGQYRPAPSSSFSTAVTQGAASMLVQVLNESGWFVTLEREGLQNLLTERKIIRASNKEQESPLPFELPSLMSANVMLEGGIIAYDTNIKTGGAGARYFGIGLSEQYRVDEVTVNLRAVDVRSGRVLNSVLTSKKILSRQVQGDVYTFVEYKRLLEIEAGMTTNDPAQLCVLSAIESAVIHLIANGVTNNLWALQDVNEFPASVLSEYSDATVKIL</sequence>
<proteinExistence type="inferred from homology"/>
<dbReference type="Proteomes" id="UP001569414">
    <property type="component" value="Unassembled WGS sequence"/>
</dbReference>
<keyword evidence="10" id="KW-1185">Reference proteome</keyword>